<dbReference type="GeneID" id="92838709"/>
<feature type="domain" description="Integrase catalytic" evidence="1">
    <location>
        <begin position="15"/>
        <end position="53"/>
    </location>
</feature>
<organism evidence="2 3">
    <name type="scientific">Aneurinibacillus aneurinilyticus</name>
    <name type="common">Bacillus aneurinolyticus</name>
    <dbReference type="NCBI Taxonomy" id="1391"/>
    <lineage>
        <taxon>Bacteria</taxon>
        <taxon>Bacillati</taxon>
        <taxon>Bacillota</taxon>
        <taxon>Bacilli</taxon>
        <taxon>Bacillales</taxon>
        <taxon>Paenibacillaceae</taxon>
        <taxon>Aneurinibacillus group</taxon>
        <taxon>Aneurinibacillus</taxon>
    </lineage>
</organism>
<comment type="caution">
    <text evidence="2">The sequence shown here is derived from an EMBL/GenBank/DDBJ whole genome shotgun (WGS) entry which is preliminary data.</text>
</comment>
<evidence type="ECO:0000313" key="2">
    <source>
        <dbReference type="EMBL" id="NME98801.1"/>
    </source>
</evidence>
<dbReference type="InterPro" id="IPR001584">
    <property type="entry name" value="Integrase_cat-core"/>
</dbReference>
<dbReference type="OrthoDB" id="2357599at2"/>
<name>A0A848CV15_ANEAE</name>
<dbReference type="AlphaFoldDB" id="A0A848CV15"/>
<evidence type="ECO:0000259" key="1">
    <source>
        <dbReference type="Pfam" id="PF13333"/>
    </source>
</evidence>
<dbReference type="Pfam" id="PF13333">
    <property type="entry name" value="rve_2"/>
    <property type="match status" value="1"/>
</dbReference>
<evidence type="ECO:0000313" key="3">
    <source>
        <dbReference type="Proteomes" id="UP000561326"/>
    </source>
</evidence>
<dbReference type="RefSeq" id="WP_021620923.1">
    <property type="nucleotide sequence ID" value="NZ_CABKST010000106.1"/>
</dbReference>
<proteinExistence type="predicted"/>
<dbReference type="GO" id="GO:0015074">
    <property type="term" value="P:DNA integration"/>
    <property type="evidence" value="ECO:0007669"/>
    <property type="project" value="InterPro"/>
</dbReference>
<sequence>MLCIAFFYLRNHPSWNYAKFESVKHFKQERTKYTEYYNYRRIKAKLEGMSLVQCGAHTQQAV</sequence>
<accession>A0A848CV15</accession>
<reference evidence="2 3" key="1">
    <citation type="submission" date="2020-04" db="EMBL/GenBank/DDBJ databases">
        <authorList>
            <person name="Hitch T.C.A."/>
            <person name="Wylensek D."/>
            <person name="Clavel T."/>
        </authorList>
    </citation>
    <scope>NUCLEOTIDE SEQUENCE [LARGE SCALE GENOMIC DNA]</scope>
    <source>
        <strain evidence="2 3">WB01_D5_05</strain>
    </source>
</reference>
<gene>
    <name evidence="2" type="ORF">HF838_11070</name>
</gene>
<dbReference type="EMBL" id="JABAGO010000018">
    <property type="protein sequence ID" value="NME98801.1"/>
    <property type="molecule type" value="Genomic_DNA"/>
</dbReference>
<dbReference type="Proteomes" id="UP000561326">
    <property type="component" value="Unassembled WGS sequence"/>
</dbReference>
<protein>
    <submittedName>
        <fullName evidence="2">IS3 family transposase</fullName>
    </submittedName>
</protein>